<feature type="compositionally biased region" description="Acidic residues" evidence="1">
    <location>
        <begin position="227"/>
        <end position="253"/>
    </location>
</feature>
<organism evidence="2 3">
    <name type="scientific">Phytophthora rubi</name>
    <dbReference type="NCBI Taxonomy" id="129364"/>
    <lineage>
        <taxon>Eukaryota</taxon>
        <taxon>Sar</taxon>
        <taxon>Stramenopiles</taxon>
        <taxon>Oomycota</taxon>
        <taxon>Peronosporomycetes</taxon>
        <taxon>Peronosporales</taxon>
        <taxon>Peronosporaceae</taxon>
        <taxon>Phytophthora</taxon>
    </lineage>
</organism>
<accession>A0A6A3MQH3</accession>
<sequence>MARKDKVTYRSGRYGYLRNLPSGRFRSYWHSSILPLDQGRAVVHHGHGAVTHAQRDSADLARIRIRQNQRQLRDDDSVDVQNAPPLPVYNRALLEAHRAEKVARARRQEQTVRLALRDKHRLTRTIAGELEKEFEEESGGGQDADRWEARALNHIREPSPSGSDDSDFEDKASGQESDDSSASSDEKEEGSSPGERSDGAKTQAGEDKGRSDEDHGDVEANGKKDEGDDASEDPGDSEEDVEEAGEEGDDDAVVEANFGTVPKVHRNRDLRPKVGSPNFFTGFSSSFDSWEDFHCAFDQFQRDSFQQFSKRTST</sequence>
<evidence type="ECO:0000313" key="2">
    <source>
        <dbReference type="EMBL" id="KAE9033812.1"/>
    </source>
</evidence>
<dbReference type="OrthoDB" id="129803at2759"/>
<proteinExistence type="predicted"/>
<evidence type="ECO:0000256" key="1">
    <source>
        <dbReference type="SAM" id="MobiDB-lite"/>
    </source>
</evidence>
<dbReference type="Proteomes" id="UP000435112">
    <property type="component" value="Unassembled WGS sequence"/>
</dbReference>
<evidence type="ECO:0000313" key="3">
    <source>
        <dbReference type="Proteomes" id="UP000435112"/>
    </source>
</evidence>
<feature type="region of interest" description="Disordered" evidence="1">
    <location>
        <begin position="155"/>
        <end position="276"/>
    </location>
</feature>
<comment type="caution">
    <text evidence="2">The sequence shown here is derived from an EMBL/GenBank/DDBJ whole genome shotgun (WGS) entry which is preliminary data.</text>
</comment>
<reference evidence="2 3" key="1">
    <citation type="submission" date="2018-09" db="EMBL/GenBank/DDBJ databases">
        <title>Genomic investigation of the strawberry pathogen Phytophthora fragariae indicates pathogenicity is determined by transcriptional variation in three key races.</title>
        <authorList>
            <person name="Adams T.M."/>
            <person name="Armitage A.D."/>
            <person name="Sobczyk M.K."/>
            <person name="Bates H.J."/>
            <person name="Dunwell J.M."/>
            <person name="Nellist C.F."/>
            <person name="Harrison R.J."/>
        </authorList>
    </citation>
    <scope>NUCLEOTIDE SEQUENCE [LARGE SCALE GENOMIC DNA]</scope>
    <source>
        <strain evidence="2 3">SCRP324</strain>
    </source>
</reference>
<name>A0A6A3MQH3_9STRA</name>
<protein>
    <submittedName>
        <fullName evidence="2">Uncharacterized protein</fullName>
    </submittedName>
</protein>
<feature type="compositionally biased region" description="Basic and acidic residues" evidence="1">
    <location>
        <begin position="195"/>
        <end position="226"/>
    </location>
</feature>
<dbReference type="EMBL" id="QXFU01000427">
    <property type="protein sequence ID" value="KAE9033812.1"/>
    <property type="molecule type" value="Genomic_DNA"/>
</dbReference>
<gene>
    <name evidence="2" type="ORF">PR002_g8470</name>
</gene>
<dbReference type="AlphaFoldDB" id="A0A6A3MQH3"/>